<reference evidence="3 4" key="1">
    <citation type="submission" date="2012-04" db="EMBL/GenBank/DDBJ databases">
        <title>Complete genome of Rhodanobacter sp. 2APBS1.</title>
        <authorList>
            <consortium name="US DOE Joint Genome Institute"/>
            <person name="Huntemann M."/>
            <person name="Wei C.-L."/>
            <person name="Han J."/>
            <person name="Detter J.C."/>
            <person name="Han C."/>
            <person name="Tapia R."/>
            <person name="Munk A.C.C."/>
            <person name="Chen A."/>
            <person name="Krypides N."/>
            <person name="Mavromatis K."/>
            <person name="Markowitz V."/>
            <person name="Szeto E."/>
            <person name="Ivanova N."/>
            <person name="Mikhailova N."/>
            <person name="Ovchinnikova G."/>
            <person name="Pagani I."/>
            <person name="Pati A."/>
            <person name="Goodwin L."/>
            <person name="Peters L."/>
            <person name="Pitluck S."/>
            <person name="Woyke T."/>
            <person name="Prakash O."/>
            <person name="Elkins J."/>
            <person name="Brown S."/>
            <person name="Palumbo A."/>
            <person name="Hemme C."/>
            <person name="Zhou J."/>
            <person name="Watson D."/>
            <person name="Jardine P."/>
            <person name="Kostka J."/>
            <person name="Green S."/>
        </authorList>
    </citation>
    <scope>NUCLEOTIDE SEQUENCE [LARGE SCALE GENOMIC DNA]</scope>
    <source>
        <strain evidence="3 4">2APBS1</strain>
    </source>
</reference>
<dbReference type="GeneID" id="72427629"/>
<dbReference type="Pfam" id="PF16823">
    <property type="entry name" value="tPilZ"/>
    <property type="match status" value="1"/>
</dbReference>
<sequence length="204" mass="21875">MTSDSTSPGKTTSGITASGGAAVAGWDDFEQRVSCEESLHADGEPLAWPPSPALLQQLAERNANVLAAIAALEERRADSGEDDSPLMQEILRMDAKLNVLVEIVNSLLVPDSVLPPRQLLRFNAIGALLPAGLAPAGGGLLLRIRFDLCRSLPLELAAQVQRQFDDGRVFVIFAPLGEALSDAIERLVFRHHRRKVAGARQPVA</sequence>
<feature type="domain" description="Cyclic di-GMP receptor atypical PilZ" evidence="2">
    <location>
        <begin position="66"/>
        <end position="200"/>
    </location>
</feature>
<dbReference type="KEGG" id="rhd:R2APBS1_3000"/>
<name>M4NGK6_9GAMM</name>
<evidence type="ECO:0000313" key="3">
    <source>
        <dbReference type="EMBL" id="AGG90075.1"/>
    </source>
</evidence>
<feature type="compositionally biased region" description="Polar residues" evidence="1">
    <location>
        <begin position="1"/>
        <end position="16"/>
    </location>
</feature>
<proteinExistence type="predicted"/>
<evidence type="ECO:0000313" key="4">
    <source>
        <dbReference type="Proteomes" id="UP000011859"/>
    </source>
</evidence>
<protein>
    <recommendedName>
        <fullName evidence="2">Cyclic di-GMP receptor atypical PilZ domain-containing protein</fullName>
    </recommendedName>
</protein>
<dbReference type="InterPro" id="IPR031800">
    <property type="entry name" value="PilZ_atypical"/>
</dbReference>
<dbReference type="OrthoDB" id="9151696at2"/>
<keyword evidence="4" id="KW-1185">Reference proteome</keyword>
<dbReference type="STRING" id="666685.R2APBS1_3000"/>
<accession>M4NGK6</accession>
<dbReference type="AlphaFoldDB" id="M4NGK6"/>
<evidence type="ECO:0000259" key="2">
    <source>
        <dbReference type="Pfam" id="PF16823"/>
    </source>
</evidence>
<dbReference type="Proteomes" id="UP000011859">
    <property type="component" value="Chromosome"/>
</dbReference>
<feature type="region of interest" description="Disordered" evidence="1">
    <location>
        <begin position="1"/>
        <end position="22"/>
    </location>
</feature>
<dbReference type="EMBL" id="CP003470">
    <property type="protein sequence ID" value="AGG90075.1"/>
    <property type="molecule type" value="Genomic_DNA"/>
</dbReference>
<dbReference type="HOGENOM" id="CLU_1459140_0_0_6"/>
<dbReference type="RefSeq" id="WP_015448506.1">
    <property type="nucleotide sequence ID" value="NC_020541.1"/>
</dbReference>
<organism evidence="3 4">
    <name type="scientific">Rhodanobacter denitrificans</name>
    <dbReference type="NCBI Taxonomy" id="666685"/>
    <lineage>
        <taxon>Bacteria</taxon>
        <taxon>Pseudomonadati</taxon>
        <taxon>Pseudomonadota</taxon>
        <taxon>Gammaproteobacteria</taxon>
        <taxon>Lysobacterales</taxon>
        <taxon>Rhodanobacteraceae</taxon>
        <taxon>Rhodanobacter</taxon>
    </lineage>
</organism>
<evidence type="ECO:0000256" key="1">
    <source>
        <dbReference type="SAM" id="MobiDB-lite"/>
    </source>
</evidence>
<gene>
    <name evidence="3" type="ORF">R2APBS1_3000</name>
</gene>
<dbReference type="eggNOG" id="ENOG50337WG">
    <property type="taxonomic scope" value="Bacteria"/>
</dbReference>